<dbReference type="InterPro" id="IPR036163">
    <property type="entry name" value="HMA_dom_sf"/>
</dbReference>
<feature type="transmembrane region" description="Helical" evidence="1">
    <location>
        <begin position="171"/>
        <end position="191"/>
    </location>
</feature>
<feature type="domain" description="HMA" evidence="2">
    <location>
        <begin position="3"/>
        <end position="69"/>
    </location>
</feature>
<feature type="transmembrane region" description="Helical" evidence="1">
    <location>
        <begin position="126"/>
        <end position="150"/>
    </location>
</feature>
<dbReference type="PANTHER" id="PTHR42208:SF1">
    <property type="entry name" value="HEAVY METAL TRANSPORTER"/>
    <property type="match status" value="1"/>
</dbReference>
<evidence type="ECO:0000313" key="4">
    <source>
        <dbReference type="Proteomes" id="UP000176855"/>
    </source>
</evidence>
<dbReference type="STRING" id="1802202.A2730_02385"/>
<name>A0A1G2HPC9_9BACT</name>
<dbReference type="AlphaFoldDB" id="A0A1G2HPC9"/>
<keyword evidence="1" id="KW-0812">Transmembrane</keyword>
<dbReference type="SUPFAM" id="SSF55008">
    <property type="entry name" value="HMA, heavy metal-associated domain"/>
    <property type="match status" value="1"/>
</dbReference>
<feature type="transmembrane region" description="Helical" evidence="1">
    <location>
        <begin position="315"/>
        <end position="336"/>
    </location>
</feature>
<feature type="transmembrane region" description="Helical" evidence="1">
    <location>
        <begin position="197"/>
        <end position="218"/>
    </location>
</feature>
<keyword evidence="1" id="KW-1133">Transmembrane helix</keyword>
<keyword evidence="1" id="KW-0472">Membrane</keyword>
<evidence type="ECO:0000256" key="1">
    <source>
        <dbReference type="SAM" id="Phobius"/>
    </source>
</evidence>
<dbReference type="EMBL" id="MHOO01000007">
    <property type="protein sequence ID" value="OGZ64259.1"/>
    <property type="molecule type" value="Genomic_DNA"/>
</dbReference>
<feature type="transmembrane region" description="Helical" evidence="1">
    <location>
        <begin position="89"/>
        <end position="106"/>
    </location>
</feature>
<evidence type="ECO:0000313" key="3">
    <source>
        <dbReference type="EMBL" id="OGZ64259.1"/>
    </source>
</evidence>
<organism evidence="3 4">
    <name type="scientific">Candidatus Staskawiczbacteria bacterium RIFCSPHIGHO2_01_FULL_39_25</name>
    <dbReference type="NCBI Taxonomy" id="1802202"/>
    <lineage>
        <taxon>Bacteria</taxon>
        <taxon>Candidatus Staskawicziibacteriota</taxon>
    </lineage>
</organism>
<dbReference type="GO" id="GO:0046872">
    <property type="term" value="F:metal ion binding"/>
    <property type="evidence" value="ECO:0007669"/>
    <property type="project" value="InterPro"/>
</dbReference>
<proteinExistence type="predicted"/>
<dbReference type="Proteomes" id="UP000176855">
    <property type="component" value="Unassembled WGS sequence"/>
</dbReference>
<feature type="transmembrane region" description="Helical" evidence="1">
    <location>
        <begin position="281"/>
        <end position="303"/>
    </location>
</feature>
<protein>
    <recommendedName>
        <fullName evidence="2">HMA domain-containing protein</fullName>
    </recommendedName>
</protein>
<accession>A0A1G2HPC9</accession>
<dbReference type="PANTHER" id="PTHR42208">
    <property type="entry name" value="HEAVY METAL TRANSPORTER-RELATED"/>
    <property type="match status" value="1"/>
</dbReference>
<dbReference type="PROSITE" id="PS50846">
    <property type="entry name" value="HMA_2"/>
    <property type="match status" value="1"/>
</dbReference>
<feature type="transmembrane region" description="Helical" evidence="1">
    <location>
        <begin position="254"/>
        <end position="275"/>
    </location>
</feature>
<dbReference type="Pfam" id="PF00403">
    <property type="entry name" value="HMA"/>
    <property type="match status" value="1"/>
</dbReference>
<dbReference type="InterPro" id="IPR039447">
    <property type="entry name" value="UreH-like_TM_dom"/>
</dbReference>
<reference evidence="3 4" key="1">
    <citation type="journal article" date="2016" name="Nat. Commun.">
        <title>Thousands of microbial genomes shed light on interconnected biogeochemical processes in an aquifer system.</title>
        <authorList>
            <person name="Anantharaman K."/>
            <person name="Brown C.T."/>
            <person name="Hug L.A."/>
            <person name="Sharon I."/>
            <person name="Castelle C.J."/>
            <person name="Probst A.J."/>
            <person name="Thomas B.C."/>
            <person name="Singh A."/>
            <person name="Wilkins M.J."/>
            <person name="Karaoz U."/>
            <person name="Brodie E.L."/>
            <person name="Williams K.H."/>
            <person name="Hubbard S.S."/>
            <person name="Banfield J.F."/>
        </authorList>
    </citation>
    <scope>NUCLEOTIDE SEQUENCE [LARGE SCALE GENOMIC DNA]</scope>
</reference>
<dbReference type="CDD" id="cd00371">
    <property type="entry name" value="HMA"/>
    <property type="match status" value="1"/>
</dbReference>
<gene>
    <name evidence="3" type="ORF">A2730_02385</name>
</gene>
<comment type="caution">
    <text evidence="3">The sequence shown here is derived from an EMBL/GenBank/DDBJ whole genome shotgun (WGS) entry which is preliminary data.</text>
</comment>
<evidence type="ECO:0000259" key="2">
    <source>
        <dbReference type="PROSITE" id="PS50846"/>
    </source>
</evidence>
<dbReference type="Pfam" id="PF13386">
    <property type="entry name" value="DsbD_2"/>
    <property type="match status" value="1"/>
</dbReference>
<sequence length="348" mass="37619">MSQEHIYSVKGMHCAACEVLIEKKILEIPGVKAVDASTADGKATIEYEGEKPNISALNDIFRKDNYTFSEKQLTSKEDVSGSSGKGNPMLVGFAIAVGIMMAFLLLDRLGISGLFNISSTSSLISFFGFGILAGLSSCAALIGGMVLSLSKQWNELYSPEDSSSKKLQPHLLFNIGRILSYAVFGGALGLIGSRLALSFIVTAWLVVAISLLMAGLGLQMLGVKAFRRFQFGLPKFITRIIADEKQFHGKYMPFVMGALTFFLPCGFTITAQTIALLSGNVWQGAGIMGFFALGTAPILLLIGLSSVKFFSRPHWANTFSKVAGFLVLFFALWNVYSQMNLLGLIGRN</sequence>
<dbReference type="Gene3D" id="3.30.70.100">
    <property type="match status" value="1"/>
</dbReference>
<dbReference type="InterPro" id="IPR006121">
    <property type="entry name" value="HMA_dom"/>
</dbReference>